<dbReference type="AlphaFoldDB" id="A0A494J2K1"/>
<gene>
    <name evidence="1" type="ORF">AYC66_18490</name>
    <name evidence="2" type="ORF">BAY09_07120</name>
</gene>
<dbReference type="RefSeq" id="WP_078691288.1">
    <property type="nucleotide sequence ID" value="NZ_CP014339.1"/>
</dbReference>
<reference evidence="1 3" key="1">
    <citation type="submission" date="2016-02" db="EMBL/GenBank/DDBJ databases">
        <authorList>
            <person name="Nicholson A.C."/>
            <person name="Humrighouse B.W."/>
            <person name="Loparev V."/>
            <person name="Emery B."/>
            <person name="Graziano J."/>
            <person name="McQuiston J.R."/>
        </authorList>
    </citation>
    <scope>NUCLEOTIDE SEQUENCE [LARGE SCALE GENOMIC DNA]</scope>
    <source>
        <strain evidence="1 3">E6809</strain>
    </source>
</reference>
<accession>A0A494J2K1</accession>
<evidence type="ECO:0000313" key="2">
    <source>
        <dbReference type="EMBL" id="OPB47416.1"/>
    </source>
</evidence>
<dbReference type="Proteomes" id="UP000189738">
    <property type="component" value="Chromosome"/>
</dbReference>
<organism evidence="2">
    <name type="scientific">Elizabethkingia anophelis</name>
    <dbReference type="NCBI Taxonomy" id="1117645"/>
    <lineage>
        <taxon>Bacteria</taxon>
        <taxon>Pseudomonadati</taxon>
        <taxon>Bacteroidota</taxon>
        <taxon>Flavobacteriia</taxon>
        <taxon>Flavobacteriales</taxon>
        <taxon>Weeksellaceae</taxon>
        <taxon>Elizabethkingia</taxon>
    </lineage>
</organism>
<evidence type="ECO:0000313" key="1">
    <source>
        <dbReference type="EMBL" id="AQX52546.1"/>
    </source>
</evidence>
<dbReference type="EMBL" id="CP014339">
    <property type="protein sequence ID" value="AQX52546.1"/>
    <property type="molecule type" value="Genomic_DNA"/>
</dbReference>
<proteinExistence type="predicted"/>
<reference evidence="2" key="2">
    <citation type="submission" date="2016-06" db="EMBL/GenBank/DDBJ databases">
        <authorList>
            <person name="Nicholson A.C."/>
        </authorList>
    </citation>
    <scope>NUCLEOTIDE SEQUENCE [LARGE SCALE GENOMIC DNA]</scope>
    <source>
        <strain evidence="2">E6809</strain>
    </source>
</reference>
<name>A0A494J2K1_9FLAO</name>
<evidence type="ECO:0000313" key="3">
    <source>
        <dbReference type="Proteomes" id="UP000189738"/>
    </source>
</evidence>
<sequence>MENNKKISKKLKFGKNPRIITKQKFELLESHLEELGDLSGVVFCHNHKAYVGGNQRSEIFDGAKIEITQKFDPPTDKKTIAIGFILFKGEKFAYREVVFTDEMFDKACIVANNSGGTNDWNSLFNEWNIDELKDWGVDIPITDLDEDAEPEEKLPKPDEDDMIAVTLNEEEKEVWLQAKEHIGIKNDKKAIFRLIEFMYQCENEE</sequence>
<protein>
    <submittedName>
        <fullName evidence="2">Uncharacterized protein</fullName>
    </submittedName>
</protein>
<dbReference type="EMBL" id="MAHS01000013">
    <property type="protein sequence ID" value="OPB47416.1"/>
    <property type="molecule type" value="Genomic_DNA"/>
</dbReference>